<dbReference type="Proteomes" id="UP000034872">
    <property type="component" value="Unassembled WGS sequence"/>
</dbReference>
<evidence type="ECO:0000313" key="20">
    <source>
        <dbReference type="EMBL" id="KKH77712.1"/>
    </source>
</evidence>
<evidence type="ECO:0000313" key="2">
    <source>
        <dbReference type="EMBL" id="KKG05015.1"/>
    </source>
</evidence>
<evidence type="ECO:0000313" key="50">
    <source>
        <dbReference type="Proteomes" id="UP000034872"/>
    </source>
</evidence>
<accession>A0A0F8PBE9</accession>
<dbReference type="EMBL" id="JJQG01000162">
    <property type="protein sequence ID" value="KKH34062.1"/>
    <property type="molecule type" value="Genomic_DNA"/>
</dbReference>
<dbReference type="EMBL" id="JJQQ01000144">
    <property type="protein sequence ID" value="KKH64723.1"/>
    <property type="molecule type" value="Genomic_DNA"/>
</dbReference>
<dbReference type="EMBL" id="JJPR01000114">
    <property type="protein sequence ID" value="KKG84945.1"/>
    <property type="molecule type" value="Genomic_DNA"/>
</dbReference>
<evidence type="ECO:0000313" key="1">
    <source>
        <dbReference type="EMBL" id="KKG02544.1"/>
    </source>
</evidence>
<dbReference type="Proteomes" id="UP000033885">
    <property type="component" value="Unassembled WGS sequence"/>
</dbReference>
<evidence type="ECO:0000313" key="38">
    <source>
        <dbReference type="Proteomes" id="UP000034298"/>
    </source>
</evidence>
<evidence type="ECO:0000313" key="46">
    <source>
        <dbReference type="Proteomes" id="UP000034692"/>
    </source>
</evidence>
<dbReference type="Proteomes" id="UP000300067">
    <property type="component" value="Chromosome"/>
</dbReference>
<dbReference type="EMBL" id="JJOT01000061">
    <property type="protein sequence ID" value="KKG02544.1"/>
    <property type="molecule type" value="Genomic_DNA"/>
</dbReference>
<evidence type="ECO:0000313" key="51">
    <source>
        <dbReference type="Proteomes" id="UP000034925"/>
    </source>
</evidence>
<dbReference type="Proteomes" id="UP000034142">
    <property type="component" value="Unassembled WGS sequence"/>
</dbReference>
<evidence type="ECO:0000313" key="18">
    <source>
        <dbReference type="EMBL" id="KKH65828.1"/>
    </source>
</evidence>
<dbReference type="EMBL" id="JJQO01000122">
    <property type="protein sequence ID" value="KKH65828.1"/>
    <property type="molecule type" value="Genomic_DNA"/>
</dbReference>
<dbReference type="Proteomes" id="UP000034021">
    <property type="component" value="Unassembled WGS sequence"/>
</dbReference>
<evidence type="ECO:0000313" key="40">
    <source>
        <dbReference type="Proteomes" id="UP000034409"/>
    </source>
</evidence>
<dbReference type="Proteomes" id="UP000034409">
    <property type="component" value="Unassembled WGS sequence"/>
</dbReference>
<dbReference type="RefSeq" id="WP_048039252.1">
    <property type="nucleotide sequence ID" value="NZ_CP029709.1"/>
</dbReference>
<dbReference type="Proteomes" id="UP000034668">
    <property type="component" value="Unassembled WGS sequence"/>
</dbReference>
<dbReference type="EMBL" id="JJQM01000166">
    <property type="protein sequence ID" value="KKH51491.1"/>
    <property type="molecule type" value="Genomic_DNA"/>
</dbReference>
<evidence type="ECO:0000313" key="29">
    <source>
        <dbReference type="Proteomes" id="UP000033814"/>
    </source>
</evidence>
<dbReference type="Proteomes" id="UP000034227">
    <property type="component" value="Unassembled WGS sequence"/>
</dbReference>
<evidence type="ECO:0000313" key="16">
    <source>
        <dbReference type="EMBL" id="KKH62648.1"/>
    </source>
</evidence>
<evidence type="ECO:0000313" key="31">
    <source>
        <dbReference type="Proteomes" id="UP000033885"/>
    </source>
</evidence>
<evidence type="ECO:0000313" key="27">
    <source>
        <dbReference type="EMBL" id="KKI05777.1"/>
    </source>
</evidence>
<evidence type="ECO:0000313" key="17">
    <source>
        <dbReference type="EMBL" id="KKH64723.1"/>
    </source>
</evidence>
<dbReference type="Proteomes" id="UP000034842">
    <property type="component" value="Unassembled WGS sequence"/>
</dbReference>
<dbReference type="EMBL" id="JJQT01000136">
    <property type="protein sequence ID" value="KKH77766.1"/>
    <property type="molecule type" value="Genomic_DNA"/>
</dbReference>
<evidence type="ECO:0000313" key="7">
    <source>
        <dbReference type="EMBL" id="KKG84945.1"/>
    </source>
</evidence>
<dbReference type="Proteomes" id="UP000034298">
    <property type="component" value="Unassembled WGS sequence"/>
</dbReference>
<evidence type="ECO:0000313" key="36">
    <source>
        <dbReference type="Proteomes" id="UP000034227"/>
    </source>
</evidence>
<dbReference type="Proteomes" id="UP000034387">
    <property type="component" value="Unassembled WGS sequence"/>
</dbReference>
<dbReference type="Proteomes" id="UP000033864">
    <property type="component" value="Unassembled WGS sequence"/>
</dbReference>
<dbReference type="Proteomes" id="UP000033933">
    <property type="component" value="Unassembled WGS sequence"/>
</dbReference>
<evidence type="ECO:0000313" key="30">
    <source>
        <dbReference type="Proteomes" id="UP000033864"/>
    </source>
</evidence>
<dbReference type="EMBL" id="JJQW01000026">
    <property type="protein sequence ID" value="KKH90337.1"/>
    <property type="molecule type" value="Genomic_DNA"/>
</dbReference>
<dbReference type="Proteomes" id="UP000033814">
    <property type="component" value="Unassembled WGS sequence"/>
</dbReference>
<protein>
    <submittedName>
        <fullName evidence="11">Uncharacterized protein</fullName>
    </submittedName>
</protein>
<dbReference type="Proteomes" id="UP000034925">
    <property type="component" value="Unassembled WGS sequence"/>
</dbReference>
<evidence type="ECO:0000313" key="13">
    <source>
        <dbReference type="EMBL" id="KKH35811.1"/>
    </source>
</evidence>
<dbReference type="EMBL" id="CP029709">
    <property type="protein sequence ID" value="QCR15886.1"/>
    <property type="molecule type" value="Genomic_DNA"/>
</dbReference>
<evidence type="ECO:0000313" key="33">
    <source>
        <dbReference type="Proteomes" id="UP000034021"/>
    </source>
</evidence>
<evidence type="ECO:0000313" key="45">
    <source>
        <dbReference type="Proteomes" id="UP000034668"/>
    </source>
</evidence>
<evidence type="ECO:0000313" key="25">
    <source>
        <dbReference type="EMBL" id="KKH99056.1"/>
    </source>
</evidence>
<evidence type="ECO:0000313" key="47">
    <source>
        <dbReference type="Proteomes" id="UP000034758"/>
    </source>
</evidence>
<evidence type="ECO:0000313" key="4">
    <source>
        <dbReference type="EMBL" id="KKG64059.1"/>
    </source>
</evidence>
<evidence type="ECO:0000313" key="15">
    <source>
        <dbReference type="EMBL" id="KKH51738.1"/>
    </source>
</evidence>
<dbReference type="EMBL" id="JJPS01000162">
    <property type="protein sequence ID" value="KKG87600.1"/>
    <property type="molecule type" value="Genomic_DNA"/>
</dbReference>
<dbReference type="Proteomes" id="UP000034758">
    <property type="component" value="Unassembled WGS sequence"/>
</dbReference>
<dbReference type="Proteomes" id="UP000034232">
    <property type="component" value="Unassembled WGS sequence"/>
</dbReference>
<dbReference type="Proteomes" id="UP000034937">
    <property type="component" value="Unassembled WGS sequence"/>
</dbReference>
<dbReference type="EMBL" id="JJQH01000165">
    <property type="protein sequence ID" value="KKH35811.1"/>
    <property type="molecule type" value="Genomic_DNA"/>
</dbReference>
<evidence type="ECO:0000313" key="3">
    <source>
        <dbReference type="EMBL" id="KKG34017.1"/>
    </source>
</evidence>
<evidence type="ECO:0000313" key="35">
    <source>
        <dbReference type="Proteomes" id="UP000034142"/>
    </source>
</evidence>
<gene>
    <name evidence="28" type="ORF">DKM28_07355</name>
    <name evidence="3" type="ORF">DU30_09500</name>
    <name evidence="2" type="ORF">DU31_07730</name>
    <name evidence="1" type="ORF">DU40_09785</name>
    <name evidence="10" type="ORF">DU42_03120</name>
    <name evidence="5" type="ORF">DU43_12865</name>
    <name evidence="13" type="ORF">DU50_10625</name>
    <name evidence="12" type="ORF">DU54_08145</name>
    <name evidence="6" type="ORF">DU55_15255</name>
    <name evidence="7" type="ORF">DU57_01730</name>
    <name evidence="11" type="ORF">DU58_06940</name>
    <name evidence="8" type="ORF">DU59_04150</name>
    <name evidence="4" type="ORF">DU67_08415</name>
    <name evidence="9" type="ORF">DU69_05690</name>
    <name evidence="16" type="ORF">DU73_13390</name>
    <name evidence="18" type="ORF">DU75_07890</name>
    <name evidence="14" type="ORF">DU76_07400</name>
    <name evidence="20" type="ORF">DU77_10190</name>
    <name evidence="21" type="ORF">DU78_20410</name>
    <name evidence="24" type="ORF">DU79_09305</name>
    <name evidence="26" type="ORF">DU81_09980</name>
    <name evidence="22" type="ORF">DU82_09105</name>
    <name evidence="27" type="ORF">DU83_17995</name>
    <name evidence="25" type="ORF">DU84_10520</name>
    <name evidence="15" type="ORF">DU85_08180</name>
    <name evidence="19" type="ORF">DU86_09140</name>
    <name evidence="17" type="ORF">DU87_08420</name>
    <name evidence="23" type="ORF">DU88_06970</name>
</gene>
<dbReference type="PATRIC" id="fig|2209.44.peg.375"/>
<evidence type="ECO:0000313" key="48">
    <source>
        <dbReference type="Proteomes" id="UP000034817"/>
    </source>
</evidence>
<evidence type="ECO:0000313" key="5">
    <source>
        <dbReference type="EMBL" id="KKG79655.1"/>
    </source>
</evidence>
<dbReference type="Proteomes" id="UP000034597">
    <property type="component" value="Unassembled WGS sequence"/>
</dbReference>
<dbReference type="Proteomes" id="UP000034657">
    <property type="component" value="Unassembled WGS sequence"/>
</dbReference>
<evidence type="ECO:0000313" key="34">
    <source>
        <dbReference type="Proteomes" id="UP000034040"/>
    </source>
</evidence>
<evidence type="ECO:0000313" key="32">
    <source>
        <dbReference type="Proteomes" id="UP000033933"/>
    </source>
</evidence>
<dbReference type="EMBL" id="JJOR01000070">
    <property type="protein sequence ID" value="KKG05015.1"/>
    <property type="molecule type" value="Genomic_DNA"/>
</dbReference>
<evidence type="ECO:0000313" key="43">
    <source>
        <dbReference type="Proteomes" id="UP000034597"/>
    </source>
</evidence>
<dbReference type="EMBL" id="JJRA01000117">
    <property type="protein sequence ID" value="KKI01862.1"/>
    <property type="molecule type" value="Genomic_DNA"/>
</dbReference>
<evidence type="ECO:0000313" key="44">
    <source>
        <dbReference type="Proteomes" id="UP000034657"/>
    </source>
</evidence>
<dbReference type="AlphaFoldDB" id="A0A0F8PBE9"/>
<evidence type="ECO:0000313" key="28">
    <source>
        <dbReference type="EMBL" id="QCR15886.1"/>
    </source>
</evidence>
<organism evidence="11 36">
    <name type="scientific">Methanosarcina mazei</name>
    <name type="common">Methanosarcina frisia</name>
    <dbReference type="NCBI Taxonomy" id="2209"/>
    <lineage>
        <taxon>Archaea</taxon>
        <taxon>Methanobacteriati</taxon>
        <taxon>Methanobacteriota</taxon>
        <taxon>Stenosarchaea group</taxon>
        <taxon>Methanomicrobia</taxon>
        <taxon>Methanosarcinales</taxon>
        <taxon>Methanosarcinaceae</taxon>
        <taxon>Methanosarcina</taxon>
    </lineage>
</organism>
<evidence type="ECO:0000313" key="11">
    <source>
        <dbReference type="EMBL" id="KKH27446.1"/>
    </source>
</evidence>
<reference evidence="28 54" key="2">
    <citation type="submission" date="2018-05" db="EMBL/GenBank/DDBJ databases">
        <title>Methanosarcina gilichinskyana sp. nov., a novel methanogenic archaeon isolated from Holocene permafrost, North East Russia.</title>
        <authorList>
            <person name="Oshurkova V."/>
            <person name="Meer M."/>
            <person name="Bochkareva O."/>
            <person name="Shcherbakova V."/>
        </authorList>
    </citation>
    <scope>NUCLEOTIDE SEQUENCE [LARGE SCALE GENOMIC DNA]</scope>
    <source>
        <strain evidence="28 54">JL01</strain>
    </source>
</reference>
<evidence type="ECO:0000313" key="23">
    <source>
        <dbReference type="EMBL" id="KKH90337.1"/>
    </source>
</evidence>
<dbReference type="EMBL" id="JJQV01000008">
    <property type="protein sequence ID" value="KKH86554.1"/>
    <property type="molecule type" value="Genomic_DNA"/>
</dbReference>
<dbReference type="EMBL" id="JJQX01000107">
    <property type="protein sequence ID" value="KKH95207.1"/>
    <property type="molecule type" value="Genomic_DNA"/>
</dbReference>
<dbReference type="EMBL" id="JJPC01000089">
    <property type="protein sequence ID" value="KKG34017.1"/>
    <property type="molecule type" value="Genomic_DNA"/>
</dbReference>
<evidence type="ECO:0000313" key="19">
    <source>
        <dbReference type="EMBL" id="KKH72228.1"/>
    </source>
</evidence>
<dbReference type="EMBL" id="JJRB01000023">
    <property type="protein sequence ID" value="KKI05777.1"/>
    <property type="molecule type" value="Genomic_DNA"/>
</dbReference>
<evidence type="ECO:0000313" key="6">
    <source>
        <dbReference type="EMBL" id="KKG80427.1"/>
    </source>
</evidence>
<evidence type="ECO:0000313" key="24">
    <source>
        <dbReference type="EMBL" id="KKH95207.1"/>
    </source>
</evidence>
<dbReference type="EMBL" id="JJPM01000039">
    <property type="protein sequence ID" value="KKG79655.1"/>
    <property type="molecule type" value="Genomic_DNA"/>
</dbReference>
<evidence type="ECO:0000313" key="21">
    <source>
        <dbReference type="EMBL" id="KKH77766.1"/>
    </source>
</evidence>
<dbReference type="EMBL" id="JJPL01000085">
    <property type="protein sequence ID" value="KKG64059.1"/>
    <property type="molecule type" value="Genomic_DNA"/>
</dbReference>
<dbReference type="EMBL" id="JJQP01000252">
    <property type="protein sequence ID" value="KKH62648.1"/>
    <property type="molecule type" value="Genomic_DNA"/>
</dbReference>
<evidence type="ECO:0000313" key="52">
    <source>
        <dbReference type="Proteomes" id="UP000034937"/>
    </source>
</evidence>
<evidence type="ECO:0000313" key="42">
    <source>
        <dbReference type="Proteomes" id="UP000034547"/>
    </source>
</evidence>
<evidence type="ECO:0000313" key="41">
    <source>
        <dbReference type="Proteomes" id="UP000034424"/>
    </source>
</evidence>
<dbReference type="Proteomes" id="UP000034547">
    <property type="component" value="Unassembled WGS sequence"/>
</dbReference>
<evidence type="ECO:0000313" key="10">
    <source>
        <dbReference type="EMBL" id="KKH14025.1"/>
    </source>
</evidence>
<dbReference type="Proteomes" id="UP000034040">
    <property type="component" value="Unassembled WGS sequence"/>
</dbReference>
<evidence type="ECO:0000313" key="14">
    <source>
        <dbReference type="EMBL" id="KKH51491.1"/>
    </source>
</evidence>
<dbReference type="EMBL" id="JJQR01000138">
    <property type="protein sequence ID" value="KKH72228.1"/>
    <property type="molecule type" value="Genomic_DNA"/>
</dbReference>
<dbReference type="EMBL" id="JJQS01000024">
    <property type="protein sequence ID" value="KKH77712.1"/>
    <property type="molecule type" value="Genomic_DNA"/>
</dbReference>
<dbReference type="EMBL" id="JJPT01000038">
    <property type="protein sequence ID" value="KKG93614.1"/>
    <property type="molecule type" value="Genomic_DNA"/>
</dbReference>
<evidence type="ECO:0000313" key="9">
    <source>
        <dbReference type="EMBL" id="KKG93614.1"/>
    </source>
</evidence>
<dbReference type="Proteomes" id="UP000034817">
    <property type="component" value="Unassembled WGS sequence"/>
</dbReference>
<dbReference type="EMBL" id="JJPP01000065">
    <property type="protein sequence ID" value="KKG80427.1"/>
    <property type="molecule type" value="Genomic_DNA"/>
</dbReference>
<evidence type="ECO:0000313" key="22">
    <source>
        <dbReference type="EMBL" id="KKH86554.1"/>
    </source>
</evidence>
<proteinExistence type="predicted"/>
<dbReference type="Proteomes" id="UP000034424">
    <property type="component" value="Unassembled WGS sequence"/>
</dbReference>
<evidence type="ECO:0000313" key="54">
    <source>
        <dbReference type="Proteomes" id="UP000300067"/>
    </source>
</evidence>
<sequence length="94" mass="10586">MKWIRALLPLVFILFVSLTTANTDANTDWIKYMERSESSAGDLLTDTTEGEIKLNDSGKYRDGLIDNFDYFINPGYPSGNMRYSGNTGSDKYAL</sequence>
<dbReference type="EMBL" id="JJQJ01000049">
    <property type="protein sequence ID" value="KKH51738.1"/>
    <property type="molecule type" value="Genomic_DNA"/>
</dbReference>
<evidence type="ECO:0000313" key="12">
    <source>
        <dbReference type="EMBL" id="KKH34062.1"/>
    </source>
</evidence>
<evidence type="ECO:0000313" key="39">
    <source>
        <dbReference type="Proteomes" id="UP000034387"/>
    </source>
</evidence>
<dbReference type="Proteomes" id="UP000034692">
    <property type="component" value="Unassembled WGS sequence"/>
</dbReference>
<evidence type="ECO:0000313" key="37">
    <source>
        <dbReference type="Proteomes" id="UP000034232"/>
    </source>
</evidence>
<evidence type="ECO:0000313" key="53">
    <source>
        <dbReference type="Proteomes" id="UP000034950"/>
    </source>
</evidence>
<dbReference type="EMBL" id="JJQD01000116">
    <property type="protein sequence ID" value="KKH27446.1"/>
    <property type="molecule type" value="Genomic_DNA"/>
</dbReference>
<name>A0A0F8PBE9_METMZ</name>
<dbReference type="EMBL" id="JJPX01000016">
    <property type="protein sequence ID" value="KKH14025.1"/>
    <property type="molecule type" value="Genomic_DNA"/>
</dbReference>
<evidence type="ECO:0000313" key="49">
    <source>
        <dbReference type="Proteomes" id="UP000034842"/>
    </source>
</evidence>
<evidence type="ECO:0000313" key="8">
    <source>
        <dbReference type="EMBL" id="KKG87600.1"/>
    </source>
</evidence>
<dbReference type="EMBL" id="JJQZ01000024">
    <property type="protein sequence ID" value="KKH99056.1"/>
    <property type="molecule type" value="Genomic_DNA"/>
</dbReference>
<dbReference type="Proteomes" id="UP000034950">
    <property type="component" value="Unassembled WGS sequence"/>
</dbReference>
<evidence type="ECO:0000313" key="26">
    <source>
        <dbReference type="EMBL" id="KKI01862.1"/>
    </source>
</evidence>
<reference evidence="29 30" key="1">
    <citation type="journal article" date="2015" name="ISME J.">
        <title>Genomic and phenotypic differentiation among Methanosarcina mazei populations from Columbia River sediment.</title>
        <authorList>
            <person name="Youngblut N.D."/>
            <person name="Wirth J.S."/>
            <person name="Henriksen J.R."/>
            <person name="Smith M."/>
            <person name="Simon H."/>
            <person name="Metcalf W.W."/>
            <person name="Whitaker R.J."/>
        </authorList>
    </citation>
    <scope>NUCLEOTIDE SEQUENCE [LARGE SCALE GENOMIC DNA]</scope>
    <source>
        <strain evidence="11 36">1.F.A.2.8</strain>
        <strain evidence="12 47">1.H.A.1A.1</strain>
        <strain evidence="13 33">1.H.A.1A.3</strain>
        <strain evidence="15 30">1.H.A.1A.6</strain>
        <strain evidence="14 37">1.H.A.2.3</strain>
        <strain evidence="18 46">1.H.A.2.7</strain>
        <strain evidence="16">1.H.A.2.8</strain>
        <strain evidence="17 32">1.H.M.0.1</strain>
        <strain evidence="19 51">1.H.M.1A.1</strain>
        <strain evidence="20 34">1.H.M.1A.2</strain>
        <strain evidence="21 49">1.H.M.1A.3</strain>
        <strain evidence="22 29">1.H.M.2.2</strain>
        <strain evidence="23 52">1.H.M.2.3</strain>
        <strain evidence="24 45">1.H.M.2.4</strain>
        <strain evidence="25 50">1.H.T.2.1</strain>
        <strain evidence="26 31">1.H.T.2.3</strain>
        <strain evidence="27 42">1.H.T.2.5</strain>
        <strain evidence="2 35">2.F.A.2.3</strain>
        <strain evidence="1 43">2.F.T.0.2</strain>
        <strain evidence="3 38">3.F.A.1B.1</strain>
        <strain evidence="4 41">3.F.T.2.1</strain>
        <strain evidence="5">3.H.A.1A.1</strain>
        <strain evidence="6 48">3.H.A.2.4</strain>
        <strain evidence="7 53">3.H.A.2.6</strain>
        <strain evidence="8 40">3.H.A.2.8</strain>
        <strain evidence="9 44">3.H.M.1A.1</strain>
        <strain evidence="10 39">3.H.M.2.7</strain>
    </source>
</reference>